<dbReference type="PANTHER" id="PTHR12811">
    <property type="entry name" value="VACUOLAR PROTEIN SORTING VPS16"/>
    <property type="match status" value="1"/>
</dbReference>
<keyword evidence="2" id="KW-0653">Protein transport</keyword>
<dbReference type="Pfam" id="PF04840">
    <property type="entry name" value="Vps16_C"/>
    <property type="match status" value="1"/>
</dbReference>
<keyword evidence="6" id="KW-1185">Reference proteome</keyword>
<dbReference type="FunFam" id="1.10.150.780:FF:000001">
    <property type="entry name" value="Vacuolar protein sorting-associated protein 16 homolog"/>
    <property type="match status" value="1"/>
</dbReference>
<evidence type="ECO:0000256" key="2">
    <source>
        <dbReference type="PIRNR" id="PIRNR007949"/>
    </source>
</evidence>
<evidence type="ECO:0000259" key="3">
    <source>
        <dbReference type="Pfam" id="PF04840"/>
    </source>
</evidence>
<dbReference type="PIRSF" id="PIRSF007949">
    <property type="entry name" value="VPS16"/>
    <property type="match status" value="1"/>
</dbReference>
<organism evidence="5 6">
    <name type="scientific">Dispira parvispora</name>
    <dbReference type="NCBI Taxonomy" id="1520584"/>
    <lineage>
        <taxon>Eukaryota</taxon>
        <taxon>Fungi</taxon>
        <taxon>Fungi incertae sedis</taxon>
        <taxon>Zoopagomycota</taxon>
        <taxon>Kickxellomycotina</taxon>
        <taxon>Dimargaritomycetes</taxon>
        <taxon>Dimargaritales</taxon>
        <taxon>Dimargaritaceae</taxon>
        <taxon>Dispira</taxon>
    </lineage>
</organism>
<dbReference type="PANTHER" id="PTHR12811:SF0">
    <property type="entry name" value="VACUOLAR PROTEIN SORTING-ASSOCIATED PROTEIN 16 HOMOLOG"/>
    <property type="match status" value="1"/>
</dbReference>
<dbReference type="SUPFAM" id="SSF50978">
    <property type="entry name" value="WD40 repeat-like"/>
    <property type="match status" value="1"/>
</dbReference>
<dbReference type="InterPro" id="IPR006926">
    <property type="entry name" value="Vps16_N"/>
</dbReference>
<dbReference type="EMBL" id="JANBPY010000005">
    <property type="protein sequence ID" value="KAJ1970137.1"/>
    <property type="molecule type" value="Genomic_DNA"/>
</dbReference>
<gene>
    <name evidence="5" type="primary">vps16</name>
    <name evidence="5" type="ORF">IWQ62_000177</name>
</gene>
<evidence type="ECO:0000313" key="6">
    <source>
        <dbReference type="Proteomes" id="UP001150925"/>
    </source>
</evidence>
<dbReference type="AlphaFoldDB" id="A0A9W8B0P8"/>
<dbReference type="InterPro" id="IPR016534">
    <property type="entry name" value="VPS16"/>
</dbReference>
<proteinExistence type="inferred from homology"/>
<dbReference type="GO" id="GO:0030897">
    <property type="term" value="C:HOPS complex"/>
    <property type="evidence" value="ECO:0007669"/>
    <property type="project" value="TreeGrafter"/>
</dbReference>
<keyword evidence="2" id="KW-0813">Transport</keyword>
<evidence type="ECO:0000313" key="5">
    <source>
        <dbReference type="EMBL" id="KAJ1970137.1"/>
    </source>
</evidence>
<dbReference type="GO" id="GO:0042144">
    <property type="term" value="P:vacuole fusion, non-autophagic"/>
    <property type="evidence" value="ECO:0007669"/>
    <property type="project" value="TreeGrafter"/>
</dbReference>
<dbReference type="Pfam" id="PF04841">
    <property type="entry name" value="Vps16_N"/>
    <property type="match status" value="1"/>
</dbReference>
<dbReference type="Gene3D" id="1.10.150.780">
    <property type="entry name" value="Vps16, C-terminal region"/>
    <property type="match status" value="1"/>
</dbReference>
<name>A0A9W8B0P8_9FUNG</name>
<accession>A0A9W8B0P8</accession>
<dbReference type="Gene3D" id="2.130.10.10">
    <property type="entry name" value="YVTN repeat-like/Quinoprotein amine dehydrogenase"/>
    <property type="match status" value="1"/>
</dbReference>
<dbReference type="GO" id="GO:0003779">
    <property type="term" value="F:actin binding"/>
    <property type="evidence" value="ECO:0007669"/>
    <property type="project" value="TreeGrafter"/>
</dbReference>
<dbReference type="InterPro" id="IPR036322">
    <property type="entry name" value="WD40_repeat_dom_sf"/>
</dbReference>
<feature type="domain" description="Vps16 N-terminal" evidence="4">
    <location>
        <begin position="8"/>
        <end position="413"/>
    </location>
</feature>
<dbReference type="GO" id="GO:0016197">
    <property type="term" value="P:endosomal transport"/>
    <property type="evidence" value="ECO:0007669"/>
    <property type="project" value="TreeGrafter"/>
</dbReference>
<protein>
    <recommendedName>
        <fullName evidence="2">Probable vacuolar protein sorting-associated protein 16 homolog</fullName>
    </recommendedName>
</protein>
<dbReference type="GO" id="GO:0005768">
    <property type="term" value="C:endosome"/>
    <property type="evidence" value="ECO:0007669"/>
    <property type="project" value="UniProtKB-ARBA"/>
</dbReference>
<comment type="similarity">
    <text evidence="1 2">Belongs to the VPS16 family.</text>
</comment>
<dbReference type="Proteomes" id="UP001150925">
    <property type="component" value="Unassembled WGS sequence"/>
</dbReference>
<dbReference type="InterPro" id="IPR038132">
    <property type="entry name" value="Vps16_C_sf"/>
</dbReference>
<dbReference type="InterPro" id="IPR006925">
    <property type="entry name" value="Vps16_C"/>
</dbReference>
<dbReference type="InterPro" id="IPR015943">
    <property type="entry name" value="WD40/YVTN_repeat-like_dom_sf"/>
</dbReference>
<comment type="function">
    <text evidence="2">Essential for vacuolar protein sorting. Required for vacuole biogenesis, stability and to maintain vacuole morphology.</text>
</comment>
<dbReference type="GO" id="GO:0098588">
    <property type="term" value="C:bounding membrane of organelle"/>
    <property type="evidence" value="ECO:0007669"/>
    <property type="project" value="UniProtKB-ARBA"/>
</dbReference>
<evidence type="ECO:0000256" key="1">
    <source>
        <dbReference type="ARBA" id="ARBA00009250"/>
    </source>
</evidence>
<feature type="domain" description="Vps16 C-terminal" evidence="3">
    <location>
        <begin position="507"/>
        <end position="816"/>
    </location>
</feature>
<reference evidence="5" key="1">
    <citation type="submission" date="2022-07" db="EMBL/GenBank/DDBJ databases">
        <title>Phylogenomic reconstructions and comparative analyses of Kickxellomycotina fungi.</title>
        <authorList>
            <person name="Reynolds N.K."/>
            <person name="Stajich J.E."/>
            <person name="Barry K."/>
            <person name="Grigoriev I.V."/>
            <person name="Crous P."/>
            <person name="Smith M.E."/>
        </authorList>
    </citation>
    <scope>NUCLEOTIDE SEQUENCE</scope>
    <source>
        <strain evidence="5">RSA 1196</strain>
    </source>
</reference>
<dbReference type="OrthoDB" id="1792at2759"/>
<dbReference type="GO" id="GO:0006886">
    <property type="term" value="P:intracellular protein transport"/>
    <property type="evidence" value="ECO:0007669"/>
    <property type="project" value="InterPro"/>
</dbReference>
<sequence>MANELPHPTNDWLLLQDRFYRCHRLYDLAWGNVNLDKFRVAGAPFGGPVALVRDGSQLLVAHNQQTTAATIYLYSCAGRLLSQIDCGDLRVVAMHWNNQEQLVCVLEDGHVRTYGLDGGEYKQFSLGALARDETVVDCRFWGQGLVALTGGYKLVAVNNTLEPRPRQLADPGLDALPCSWTVVPPNLTLSGHVEVYLATASTIYIVDSKEAQDQLVHQGPVTMMSVSPNGKFLALHLADGRIWVVSSDFQRSLSEYRLEASQSSAPQQLVWCGTDAVCLSVDQAVILVGPFGDHLRFDYDGAVHLVQEVDGVRVLSNHYCEFYYRIPTTTEEVFKIGSTSPAAMLYDAYEYYEQRSPKADENVRTIRPQLHEAVDVLVEAAGEELNFEQQRLLLKAASFGKSFLELYSGNKLVDTCRVLRVLNALREPEVGLPLTFQQFRTLAVDEWIDRLIHRRLHLLALRVCHYLKLNPDRVYVHWACTKIKTSTSDEDTLYRVILEKLGGKQGLSFAEIAHTANHLGYEKLAAKLLEHEPRAADQVPLLMSMGKDQVALRKAVDSGDTDLTYYVLLYLYKQYALGDFFRMAGQLPQAASLVKVLFSQDPQPDQMDHHRQILRDFYYQEDCRVDAAQLDLQESWQTRDVTTRLDHLHAAAKLFREDKDYAFEAKACDDQIKLVKIQADLEQATGQAWQGQSLADTVYQCILQNVQRPTSAAQLRHDFKIPDKRFWWIKLRALVAKRDWSELEKLAKVKKSPIGYEPFVEACIQALNPREALKFIPRCDPAHRASWYLAVHDYGEAGRAAFAVKDYDTLVEARQRARDQVTIGELDQLLAQMKL</sequence>
<comment type="caution">
    <text evidence="5">The sequence shown here is derived from an EMBL/GenBank/DDBJ whole genome shotgun (WGS) entry which is preliminary data.</text>
</comment>
<evidence type="ECO:0000259" key="4">
    <source>
        <dbReference type="Pfam" id="PF04841"/>
    </source>
</evidence>